<evidence type="ECO:0000256" key="2">
    <source>
        <dbReference type="ARBA" id="ARBA00022801"/>
    </source>
</evidence>
<evidence type="ECO:0000313" key="6">
    <source>
        <dbReference type="Proteomes" id="UP000297564"/>
    </source>
</evidence>
<keyword evidence="2 3" id="KW-0378">Hydrolase</keyword>
<dbReference type="InterPro" id="IPR020476">
    <property type="entry name" value="Nudix_hydrolase"/>
</dbReference>
<feature type="domain" description="Nudix hydrolase" evidence="4">
    <location>
        <begin position="2"/>
        <end position="139"/>
    </location>
</feature>
<dbReference type="InterPro" id="IPR020084">
    <property type="entry name" value="NUDIX_hydrolase_CS"/>
</dbReference>
<comment type="similarity">
    <text evidence="3">Belongs to the Nudix hydrolase family.</text>
</comment>
<dbReference type="Pfam" id="PF00293">
    <property type="entry name" value="NUDIX"/>
    <property type="match status" value="1"/>
</dbReference>
<comment type="caution">
    <text evidence="5">The sequence shown here is derived from an EMBL/GenBank/DDBJ whole genome shotgun (WGS) entry which is preliminary data.</text>
</comment>
<dbReference type="Gene3D" id="3.90.79.10">
    <property type="entry name" value="Nucleoside Triphosphate Pyrophosphohydrolase"/>
    <property type="match status" value="1"/>
</dbReference>
<dbReference type="EMBL" id="SMLL01000007">
    <property type="protein sequence ID" value="TFY97414.1"/>
    <property type="molecule type" value="Genomic_DNA"/>
</dbReference>
<dbReference type="RefSeq" id="WP_135286580.1">
    <property type="nucleotide sequence ID" value="NZ_SMLL01000007.1"/>
</dbReference>
<dbReference type="PANTHER" id="PTHR43046:SF14">
    <property type="entry name" value="MUTT_NUDIX FAMILY PROTEIN"/>
    <property type="match status" value="1"/>
</dbReference>
<dbReference type="SUPFAM" id="SSF55811">
    <property type="entry name" value="Nudix"/>
    <property type="match status" value="1"/>
</dbReference>
<dbReference type="InterPro" id="IPR000086">
    <property type="entry name" value="NUDIX_hydrolase_dom"/>
</dbReference>
<dbReference type="GO" id="GO:0016787">
    <property type="term" value="F:hydrolase activity"/>
    <property type="evidence" value="ECO:0007669"/>
    <property type="project" value="UniProtKB-KW"/>
</dbReference>
<sequence>MAKSVSCGVLLLNEHGQVLLAHASGLRHWDIPKGLPDPGESPREAALRELREETGVALHPEALRELGLFAYRPVKDLHLFTAQVDASSAAAEHCRCTSFFTDRFGRQRPEVDAFRWAAPEALPSLCTPRMAGVLAQALARLDARP</sequence>
<dbReference type="PROSITE" id="PS51462">
    <property type="entry name" value="NUDIX"/>
    <property type="match status" value="1"/>
</dbReference>
<evidence type="ECO:0000259" key="4">
    <source>
        <dbReference type="PROSITE" id="PS51462"/>
    </source>
</evidence>
<dbReference type="InterPro" id="IPR015797">
    <property type="entry name" value="NUDIX_hydrolase-like_dom_sf"/>
</dbReference>
<accession>A0A4Z0BH07</accession>
<evidence type="ECO:0000256" key="1">
    <source>
        <dbReference type="ARBA" id="ARBA00001946"/>
    </source>
</evidence>
<protein>
    <submittedName>
        <fullName evidence="5">NUDIX hydrolase</fullName>
    </submittedName>
</protein>
<comment type="cofactor">
    <cofactor evidence="1">
        <name>Mg(2+)</name>
        <dbReference type="ChEBI" id="CHEBI:18420"/>
    </cofactor>
</comment>
<organism evidence="5 6">
    <name type="scientific">Ramlibacter rhizophilus</name>
    <dbReference type="NCBI Taxonomy" id="1781167"/>
    <lineage>
        <taxon>Bacteria</taxon>
        <taxon>Pseudomonadati</taxon>
        <taxon>Pseudomonadota</taxon>
        <taxon>Betaproteobacteria</taxon>
        <taxon>Burkholderiales</taxon>
        <taxon>Comamonadaceae</taxon>
        <taxon>Ramlibacter</taxon>
    </lineage>
</organism>
<dbReference type="PRINTS" id="PR00502">
    <property type="entry name" value="NUDIXFAMILY"/>
</dbReference>
<dbReference type="PANTHER" id="PTHR43046">
    <property type="entry name" value="GDP-MANNOSE MANNOSYL HYDROLASE"/>
    <property type="match status" value="1"/>
</dbReference>
<name>A0A4Z0BH07_9BURK</name>
<dbReference type="OrthoDB" id="5511555at2"/>
<dbReference type="PROSITE" id="PS00893">
    <property type="entry name" value="NUDIX_BOX"/>
    <property type="match status" value="1"/>
</dbReference>
<dbReference type="Proteomes" id="UP000297564">
    <property type="component" value="Unassembled WGS sequence"/>
</dbReference>
<proteinExistence type="inferred from homology"/>
<evidence type="ECO:0000256" key="3">
    <source>
        <dbReference type="RuleBase" id="RU003476"/>
    </source>
</evidence>
<evidence type="ECO:0000313" key="5">
    <source>
        <dbReference type="EMBL" id="TFY97414.1"/>
    </source>
</evidence>
<reference evidence="5 6" key="1">
    <citation type="submission" date="2019-03" db="EMBL/GenBank/DDBJ databases">
        <title>Ramlibacter rhizophilus CCTCC AB2015357, whole genome shotgun sequence.</title>
        <authorList>
            <person name="Zhang X."/>
            <person name="Feng G."/>
            <person name="Zhu H."/>
        </authorList>
    </citation>
    <scope>NUCLEOTIDE SEQUENCE [LARGE SCALE GENOMIC DNA]</scope>
    <source>
        <strain evidence="5 6">CCTCC AB2015357</strain>
    </source>
</reference>
<dbReference type="AlphaFoldDB" id="A0A4Z0BH07"/>
<keyword evidence="6" id="KW-1185">Reference proteome</keyword>
<gene>
    <name evidence="5" type="ORF">EZ242_17975</name>
</gene>